<sequence length="55" mass="6336">MFLLGLDDGSVGSIVPEVRCPARSRSLANRAFGRRRFPIFDLQVSEDRERLPFER</sequence>
<reference evidence="1" key="1">
    <citation type="submission" date="2018-05" db="EMBL/GenBank/DDBJ databases">
        <authorList>
            <person name="Lanie J.A."/>
            <person name="Ng W.-L."/>
            <person name="Kazmierczak K.M."/>
            <person name="Andrzejewski T.M."/>
            <person name="Davidsen T.M."/>
            <person name="Wayne K.J."/>
            <person name="Tettelin H."/>
            <person name="Glass J.I."/>
            <person name="Rusch D."/>
            <person name="Podicherti R."/>
            <person name="Tsui H.-C.T."/>
            <person name="Winkler M.E."/>
        </authorList>
    </citation>
    <scope>NUCLEOTIDE SEQUENCE</scope>
</reference>
<evidence type="ECO:0000313" key="1">
    <source>
        <dbReference type="EMBL" id="SVE31314.1"/>
    </source>
</evidence>
<accession>A0A383CGS5</accession>
<gene>
    <name evidence="1" type="ORF">METZ01_LOCUS484168</name>
</gene>
<feature type="non-terminal residue" evidence="1">
    <location>
        <position position="55"/>
    </location>
</feature>
<dbReference type="AlphaFoldDB" id="A0A383CGS5"/>
<proteinExistence type="predicted"/>
<dbReference type="EMBL" id="UINC01208661">
    <property type="protein sequence ID" value="SVE31314.1"/>
    <property type="molecule type" value="Genomic_DNA"/>
</dbReference>
<protein>
    <submittedName>
        <fullName evidence="1">Uncharacterized protein</fullName>
    </submittedName>
</protein>
<name>A0A383CGS5_9ZZZZ</name>
<organism evidence="1">
    <name type="scientific">marine metagenome</name>
    <dbReference type="NCBI Taxonomy" id="408172"/>
    <lineage>
        <taxon>unclassified sequences</taxon>
        <taxon>metagenomes</taxon>
        <taxon>ecological metagenomes</taxon>
    </lineage>
</organism>